<feature type="binding site" evidence="1">
    <location>
        <position position="64"/>
    </location>
    <ligand>
        <name>Mg(2+)</name>
        <dbReference type="ChEBI" id="CHEBI:18420"/>
        <label>1</label>
    </ligand>
</feature>
<name>A0A078BBF5_STYLE</name>
<dbReference type="PANTHER" id="PTHR16222">
    <property type="entry name" value="ADP-RIBOSYLGLYCOHYDROLASE"/>
    <property type="match status" value="1"/>
</dbReference>
<dbReference type="Gene3D" id="1.10.4080.10">
    <property type="entry name" value="ADP-ribosylation/Crystallin J1"/>
    <property type="match status" value="1"/>
</dbReference>
<evidence type="ECO:0000256" key="2">
    <source>
        <dbReference type="SAM" id="Phobius"/>
    </source>
</evidence>
<dbReference type="InterPro" id="IPR005502">
    <property type="entry name" value="Ribosyl_crysJ1"/>
</dbReference>
<dbReference type="PANTHER" id="PTHR16222:SF35">
    <property type="entry name" value="ADP-RIBOSYLGLYCOHYDROLASE"/>
    <property type="match status" value="1"/>
</dbReference>
<dbReference type="GO" id="GO:0046872">
    <property type="term" value="F:metal ion binding"/>
    <property type="evidence" value="ECO:0007669"/>
    <property type="project" value="UniProtKB-KW"/>
</dbReference>
<evidence type="ECO:0008006" key="5">
    <source>
        <dbReference type="Google" id="ProtNLM"/>
    </source>
</evidence>
<evidence type="ECO:0000313" key="3">
    <source>
        <dbReference type="EMBL" id="CDW91870.1"/>
    </source>
</evidence>
<dbReference type="OrthoDB" id="312812at2759"/>
<sequence>MKDLLISQRYTLVLIIQGCIMGAFIGDAAGAFLEFKRSVTDFEVEQAMELRGGGPHRIAPGQITDDSEMALCIFHGLLNSKGALNLDNIAGMYFKWILSGPFDIGVTTKTALTPQEKTAEGIFDRVSSYNQTSQSNGCLMRITPLAVWGSQLSNDDLYRAVYLQTYLTHCNQIAIDSTYIYCFAIKLILNGKTDRQTIFEEVLLEAQTRQMSKIVEWLNDSCQSKLPSPTFNQGWLKIAFVYSFHFLLQKNNDLNSCLKQMIMGAGDTDTNAAIVGGLIGSFEELNNLDQKLVRKIMDLRFNGEVYQGIKRPDFLVPGLSLNQKNYNEFFKYLPKKLEVIYMNKLYKEDEINQIMRKFPLVDQEELPKKSLDKWF</sequence>
<evidence type="ECO:0000256" key="1">
    <source>
        <dbReference type="PIRSR" id="PIRSR605502-1"/>
    </source>
</evidence>
<dbReference type="SUPFAM" id="SSF101478">
    <property type="entry name" value="ADP-ribosylglycohydrolase"/>
    <property type="match status" value="1"/>
</dbReference>
<feature type="binding site" evidence="1">
    <location>
        <position position="267"/>
    </location>
    <ligand>
        <name>Mg(2+)</name>
        <dbReference type="ChEBI" id="CHEBI:18420"/>
        <label>1</label>
    </ligand>
</feature>
<dbReference type="InParanoid" id="A0A078BBF5"/>
<feature type="binding site" evidence="1">
    <location>
        <position position="66"/>
    </location>
    <ligand>
        <name>Mg(2+)</name>
        <dbReference type="ChEBI" id="CHEBI:18420"/>
        <label>1</label>
    </ligand>
</feature>
<proteinExistence type="predicted"/>
<dbReference type="AlphaFoldDB" id="A0A078BBF5"/>
<reference evidence="3 4" key="1">
    <citation type="submission" date="2014-06" db="EMBL/GenBank/DDBJ databases">
        <authorList>
            <person name="Swart Estienne"/>
        </authorList>
    </citation>
    <scope>NUCLEOTIDE SEQUENCE [LARGE SCALE GENOMIC DNA]</scope>
    <source>
        <strain evidence="3 4">130c</strain>
    </source>
</reference>
<keyword evidence="1" id="KW-0460">Magnesium</keyword>
<dbReference type="InterPro" id="IPR050792">
    <property type="entry name" value="ADP-ribosylglycohydrolase"/>
</dbReference>
<keyword evidence="1" id="KW-0479">Metal-binding</keyword>
<keyword evidence="2" id="KW-1133">Transmembrane helix</keyword>
<accession>A0A078BBF5</accession>
<feature type="binding site" evidence="1">
    <location>
        <position position="269"/>
    </location>
    <ligand>
        <name>Mg(2+)</name>
        <dbReference type="ChEBI" id="CHEBI:18420"/>
        <label>1</label>
    </ligand>
</feature>
<keyword evidence="4" id="KW-1185">Reference proteome</keyword>
<keyword evidence="2" id="KW-0812">Transmembrane</keyword>
<dbReference type="Pfam" id="PF03747">
    <property type="entry name" value="ADP_ribosyl_GH"/>
    <property type="match status" value="1"/>
</dbReference>
<dbReference type="Proteomes" id="UP000039865">
    <property type="component" value="Unassembled WGS sequence"/>
</dbReference>
<protein>
    <recommendedName>
        <fullName evidence="5">ADP-ribosylglycohydrolase</fullName>
    </recommendedName>
</protein>
<evidence type="ECO:0000313" key="4">
    <source>
        <dbReference type="Proteomes" id="UP000039865"/>
    </source>
</evidence>
<comment type="cofactor">
    <cofactor evidence="1">
        <name>Mg(2+)</name>
        <dbReference type="ChEBI" id="CHEBI:18420"/>
    </cofactor>
    <text evidence="1">Binds 2 magnesium ions per subunit.</text>
</comment>
<feature type="binding site" evidence="1">
    <location>
        <position position="65"/>
    </location>
    <ligand>
        <name>Mg(2+)</name>
        <dbReference type="ChEBI" id="CHEBI:18420"/>
        <label>1</label>
    </ligand>
</feature>
<dbReference type="InterPro" id="IPR036705">
    <property type="entry name" value="Ribosyl_crysJ1_sf"/>
</dbReference>
<feature type="transmembrane region" description="Helical" evidence="2">
    <location>
        <begin position="12"/>
        <end position="33"/>
    </location>
</feature>
<organism evidence="3 4">
    <name type="scientific">Stylonychia lemnae</name>
    <name type="common">Ciliate</name>
    <dbReference type="NCBI Taxonomy" id="5949"/>
    <lineage>
        <taxon>Eukaryota</taxon>
        <taxon>Sar</taxon>
        <taxon>Alveolata</taxon>
        <taxon>Ciliophora</taxon>
        <taxon>Intramacronucleata</taxon>
        <taxon>Spirotrichea</taxon>
        <taxon>Stichotrichia</taxon>
        <taxon>Sporadotrichida</taxon>
        <taxon>Oxytrichidae</taxon>
        <taxon>Stylonychinae</taxon>
        <taxon>Stylonychia</taxon>
    </lineage>
</organism>
<keyword evidence="2" id="KW-0472">Membrane</keyword>
<gene>
    <name evidence="3" type="primary">Contig10406.g11094</name>
    <name evidence="3" type="ORF">STYLEM_21031</name>
</gene>
<feature type="binding site" evidence="1">
    <location>
        <position position="270"/>
    </location>
    <ligand>
        <name>Mg(2+)</name>
        <dbReference type="ChEBI" id="CHEBI:18420"/>
        <label>1</label>
    </ligand>
</feature>
<dbReference type="EMBL" id="CCKQ01019837">
    <property type="protein sequence ID" value="CDW91870.1"/>
    <property type="molecule type" value="Genomic_DNA"/>
</dbReference>